<reference evidence="5" key="1">
    <citation type="submission" date="2014-09" db="EMBL/GenBank/DDBJ databases">
        <title>Vibrio variabilis JCM 19239. (C206) whole genome shotgun sequence.</title>
        <authorList>
            <person name="Sawabe T."/>
            <person name="Meirelles P."/>
            <person name="Nakanishi M."/>
            <person name="Sayaka M."/>
            <person name="Hattori M."/>
            <person name="Ohkuma M."/>
        </authorList>
    </citation>
    <scope>NUCLEOTIDE SEQUENCE [LARGE SCALE GENOMIC DNA]</scope>
    <source>
        <strain evidence="5">JCM 19239</strain>
    </source>
</reference>
<feature type="signal peptide" evidence="3">
    <location>
        <begin position="1"/>
        <end position="23"/>
    </location>
</feature>
<accession>A0ABQ0JGI5</accession>
<name>A0ABQ0JGI5_9VIBR</name>
<organism evidence="4 5">
    <name type="scientific">Vibrio variabilis</name>
    <dbReference type="NCBI Taxonomy" id="990271"/>
    <lineage>
        <taxon>Bacteria</taxon>
        <taxon>Pseudomonadati</taxon>
        <taxon>Pseudomonadota</taxon>
        <taxon>Gammaproteobacteria</taxon>
        <taxon>Vibrionales</taxon>
        <taxon>Vibrionaceae</taxon>
        <taxon>Vibrio</taxon>
    </lineage>
</organism>
<sequence>MKISKQTLCTGLALSLLSGGAFASDKVELEVVSWKGAGAEIANFPAIIERFEKAYPDISVRLNYMARNDMVTSIPARFQAGSPPDVVMVDLEFLSYWGGNGQLMKLNGQDFIDQYQPAIKPYLGLGDDVYYSMLQISGMGVYANDQILRDAGIESFPNTIDEFTQVCKTLDSKGITLRFLRVTTATGPIRFLCKPCDDRWRHSKHRPYRKN</sequence>
<protein>
    <submittedName>
        <fullName evidence="4">ABC sugar transporter periplasmic ligand binding protein</fullName>
    </submittedName>
</protein>
<keyword evidence="4" id="KW-0762">Sugar transport</keyword>
<gene>
    <name evidence="4" type="ORF">JCM19239_4824</name>
</gene>
<keyword evidence="3" id="KW-0732">Signal</keyword>
<comment type="caution">
    <text evidence="4">The sequence shown here is derived from an EMBL/GenBank/DDBJ whole genome shotgun (WGS) entry which is preliminary data.</text>
</comment>
<keyword evidence="5" id="KW-1185">Reference proteome</keyword>
<evidence type="ECO:0000313" key="5">
    <source>
        <dbReference type="Proteomes" id="UP000029223"/>
    </source>
</evidence>
<proteinExistence type="inferred from homology"/>
<evidence type="ECO:0000313" key="4">
    <source>
        <dbReference type="EMBL" id="GAL27859.1"/>
    </source>
</evidence>
<reference evidence="5" key="2">
    <citation type="submission" date="2014-09" db="EMBL/GenBank/DDBJ databases">
        <authorList>
            <consortium name="NBRP consortium"/>
            <person name="Sawabe T."/>
            <person name="Meirelles P."/>
            <person name="Nakanishi M."/>
            <person name="Sayaka M."/>
            <person name="Hattori M."/>
            <person name="Ohkuma M."/>
        </authorList>
    </citation>
    <scope>NUCLEOTIDE SEQUENCE [LARGE SCALE GENOMIC DNA]</scope>
    <source>
        <strain evidence="5">JCM 19239</strain>
    </source>
</reference>
<keyword evidence="4" id="KW-0813">Transport</keyword>
<comment type="subcellular location">
    <subcellularLocation>
        <location evidence="1">Periplasm</location>
    </subcellularLocation>
</comment>
<dbReference type="InterPro" id="IPR006059">
    <property type="entry name" value="SBP"/>
</dbReference>
<dbReference type="PANTHER" id="PTHR43649">
    <property type="entry name" value="ARABINOSE-BINDING PROTEIN-RELATED"/>
    <property type="match status" value="1"/>
</dbReference>
<feature type="chain" id="PRO_5045235850" evidence="3">
    <location>
        <begin position="24"/>
        <end position="211"/>
    </location>
</feature>
<evidence type="ECO:0000256" key="3">
    <source>
        <dbReference type="SAM" id="SignalP"/>
    </source>
</evidence>
<dbReference type="PANTHER" id="PTHR43649:SF12">
    <property type="entry name" value="DIACETYLCHITOBIOSE BINDING PROTEIN DASA"/>
    <property type="match status" value="1"/>
</dbReference>
<dbReference type="Proteomes" id="UP000029223">
    <property type="component" value="Unassembled WGS sequence"/>
</dbReference>
<dbReference type="SUPFAM" id="SSF53850">
    <property type="entry name" value="Periplasmic binding protein-like II"/>
    <property type="match status" value="1"/>
</dbReference>
<comment type="similarity">
    <text evidence="2">Belongs to the bacterial solute-binding protein 1 family.</text>
</comment>
<dbReference type="InterPro" id="IPR050490">
    <property type="entry name" value="Bact_solute-bd_prot1"/>
</dbReference>
<evidence type="ECO:0000256" key="1">
    <source>
        <dbReference type="ARBA" id="ARBA00004418"/>
    </source>
</evidence>
<dbReference type="Pfam" id="PF01547">
    <property type="entry name" value="SBP_bac_1"/>
    <property type="match status" value="1"/>
</dbReference>
<dbReference type="Gene3D" id="3.40.190.10">
    <property type="entry name" value="Periplasmic binding protein-like II"/>
    <property type="match status" value="2"/>
</dbReference>
<evidence type="ECO:0000256" key="2">
    <source>
        <dbReference type="ARBA" id="ARBA00008520"/>
    </source>
</evidence>
<dbReference type="EMBL" id="BBMS01000034">
    <property type="protein sequence ID" value="GAL27859.1"/>
    <property type="molecule type" value="Genomic_DNA"/>
</dbReference>